<gene>
    <name evidence="3" type="ORF">vBBBak10_108</name>
</gene>
<evidence type="ECO:0000313" key="3">
    <source>
        <dbReference type="EMBL" id="AXY83245.1"/>
    </source>
</evidence>
<protein>
    <recommendedName>
        <fullName evidence="5">HNH nuclease domain-containing protein</fullName>
    </recommendedName>
</protein>
<dbReference type="InterPro" id="IPR003615">
    <property type="entry name" value="HNH_nuc"/>
</dbReference>
<feature type="domain" description="HNH nuclease" evidence="2">
    <location>
        <begin position="51"/>
        <end position="94"/>
    </location>
</feature>
<dbReference type="Proteomes" id="UP000262714">
    <property type="component" value="Segment"/>
</dbReference>
<dbReference type="InterPro" id="IPR044925">
    <property type="entry name" value="His-Me_finger_sf"/>
</dbReference>
<dbReference type="Pfam" id="PF13392">
    <property type="entry name" value="HNH_3"/>
    <property type="match status" value="1"/>
</dbReference>
<accession>A0A385IK21</accession>
<dbReference type="GO" id="GO:0000150">
    <property type="term" value="F:DNA strand exchange activity"/>
    <property type="evidence" value="ECO:0007669"/>
    <property type="project" value="InterPro"/>
</dbReference>
<dbReference type="InterPro" id="IPR006120">
    <property type="entry name" value="Resolvase_HTH_dom"/>
</dbReference>
<dbReference type="SUPFAM" id="SSF54060">
    <property type="entry name" value="His-Me finger endonucleases"/>
    <property type="match status" value="1"/>
</dbReference>
<feature type="domain" description="Resolvase HTH" evidence="1">
    <location>
        <begin position="116"/>
        <end position="153"/>
    </location>
</feature>
<dbReference type="Gene3D" id="3.90.75.20">
    <property type="match status" value="1"/>
</dbReference>
<evidence type="ECO:0008006" key="5">
    <source>
        <dbReference type="Google" id="ProtNLM"/>
    </source>
</evidence>
<reference evidence="3 4" key="1">
    <citation type="submission" date="2018-02" db="EMBL/GenBank/DDBJ databases">
        <title>Genomic characterization of three novel Basilisk-like phages infecting Bacillus anthracis.</title>
        <authorList>
            <person name="Farlow J."/>
            <person name="Bolkvadze D."/>
            <person name="Leshkasheli L."/>
            <person name="Kusradze I."/>
            <person name="Kotorashvili A."/>
            <person name="Kotaria N."/>
            <person name="Balarjishvili N."/>
            <person name="Kvachadze L."/>
            <person name="Nikolich M."/>
            <person name="Kutateladze M."/>
        </authorList>
    </citation>
    <scope>NUCLEOTIDE SEQUENCE [LARGE SCALE GENOMIC DNA]</scope>
</reference>
<evidence type="ECO:0000313" key="4">
    <source>
        <dbReference type="Proteomes" id="UP000262714"/>
    </source>
</evidence>
<sequence length="161" mass="18594">MPYIEEKVKLHGNAKRIEYEINDDGCWNCISHVETKFGHNQITRKGFPLMHVHNYVYRITKGDIPKNNVVRHKCDNPNCINPNHLEIGTQKDNMKDAEIRGRAKIRSGSGNIKAELTEKQVKEIRKLLNEGIMQKDIVNMYGISKSTVSKIKNNILWKNVI</sequence>
<dbReference type="Pfam" id="PF02796">
    <property type="entry name" value="HTH_7"/>
    <property type="match status" value="1"/>
</dbReference>
<keyword evidence="4" id="KW-1185">Reference proteome</keyword>
<dbReference type="Gene3D" id="1.10.10.60">
    <property type="entry name" value="Homeodomain-like"/>
    <property type="match status" value="1"/>
</dbReference>
<name>A0A385IK21_9CAUD</name>
<evidence type="ECO:0000259" key="1">
    <source>
        <dbReference type="Pfam" id="PF02796"/>
    </source>
</evidence>
<dbReference type="GO" id="GO:0003677">
    <property type="term" value="F:DNA binding"/>
    <property type="evidence" value="ECO:0007669"/>
    <property type="project" value="InterPro"/>
</dbReference>
<dbReference type="EMBL" id="MG967618">
    <property type="protein sequence ID" value="AXY83245.1"/>
    <property type="molecule type" value="Genomic_DNA"/>
</dbReference>
<evidence type="ECO:0000259" key="2">
    <source>
        <dbReference type="Pfam" id="PF13392"/>
    </source>
</evidence>
<organism evidence="3 4">
    <name type="scientific">Bacillus phage v_B-Bak10</name>
    <dbReference type="NCBI Taxonomy" id="2094736"/>
    <lineage>
        <taxon>Viruses</taxon>
        <taxon>Duplodnaviria</taxon>
        <taxon>Heunggongvirae</taxon>
        <taxon>Uroviricota</taxon>
        <taxon>Caudoviricetes</taxon>
        <taxon>Sejongvirinae</taxon>
        <taxon>Basiliskvirus</taxon>
        <taxon>Basiliskvirus bak10</taxon>
    </lineage>
</organism>
<proteinExistence type="predicted"/>